<keyword evidence="5" id="KW-0472">Membrane</keyword>
<evidence type="ECO:0000256" key="1">
    <source>
        <dbReference type="ARBA" id="ARBA00004196"/>
    </source>
</evidence>
<evidence type="ECO:0000313" key="6">
    <source>
        <dbReference type="EMBL" id="VXD14921.1"/>
    </source>
</evidence>
<dbReference type="AlphaFoldDB" id="A0A7Z9DW77"/>
<evidence type="ECO:0000256" key="3">
    <source>
        <dbReference type="SAM" id="Coils"/>
    </source>
</evidence>
<evidence type="ECO:0008006" key="8">
    <source>
        <dbReference type="Google" id="ProtNLM"/>
    </source>
</evidence>
<organism evidence="6 7">
    <name type="scientific">Planktothrix serta PCC 8927</name>
    <dbReference type="NCBI Taxonomy" id="671068"/>
    <lineage>
        <taxon>Bacteria</taxon>
        <taxon>Bacillati</taxon>
        <taxon>Cyanobacteriota</taxon>
        <taxon>Cyanophyceae</taxon>
        <taxon>Oscillatoriophycideae</taxon>
        <taxon>Oscillatoriales</taxon>
        <taxon>Microcoleaceae</taxon>
        <taxon>Planktothrix</taxon>
    </lineage>
</organism>
<feature type="compositionally biased region" description="Polar residues" evidence="4">
    <location>
        <begin position="1"/>
        <end position="10"/>
    </location>
</feature>
<gene>
    <name evidence="6" type="ORF">PL8927_330049</name>
</gene>
<comment type="subcellular location">
    <subcellularLocation>
        <location evidence="1">Cell envelope</location>
    </subcellularLocation>
</comment>
<feature type="transmembrane region" description="Helical" evidence="5">
    <location>
        <begin position="46"/>
        <end position="64"/>
    </location>
</feature>
<proteinExistence type="predicted"/>
<dbReference type="Proteomes" id="UP000184550">
    <property type="component" value="Unassembled WGS sequence"/>
</dbReference>
<dbReference type="GO" id="GO:0030313">
    <property type="term" value="C:cell envelope"/>
    <property type="evidence" value="ECO:0007669"/>
    <property type="project" value="UniProtKB-SubCell"/>
</dbReference>
<keyword evidence="7" id="KW-1185">Reference proteome</keyword>
<feature type="coiled-coil region" evidence="3">
    <location>
        <begin position="202"/>
        <end position="312"/>
    </location>
</feature>
<dbReference type="EMBL" id="CZCU02000106">
    <property type="protein sequence ID" value="VXD14921.1"/>
    <property type="molecule type" value="Genomic_DNA"/>
</dbReference>
<evidence type="ECO:0000313" key="7">
    <source>
        <dbReference type="Proteomes" id="UP000184550"/>
    </source>
</evidence>
<feature type="region of interest" description="Disordered" evidence="4">
    <location>
        <begin position="1"/>
        <end position="40"/>
    </location>
</feature>
<keyword evidence="5" id="KW-0812">Transmembrane</keyword>
<evidence type="ECO:0000256" key="2">
    <source>
        <dbReference type="ARBA" id="ARBA00023054"/>
    </source>
</evidence>
<dbReference type="OrthoDB" id="443634at2"/>
<comment type="caution">
    <text evidence="6">The sequence shown here is derived from an EMBL/GenBank/DDBJ whole genome shotgun (WGS) entry which is preliminary data.</text>
</comment>
<reference evidence="6" key="1">
    <citation type="submission" date="2019-10" db="EMBL/GenBank/DDBJ databases">
        <authorList>
            <consortium name="Genoscope - CEA"/>
            <person name="William W."/>
        </authorList>
    </citation>
    <scope>NUCLEOTIDE SEQUENCE [LARGE SCALE GENOMIC DNA]</scope>
    <source>
        <strain evidence="6">BBR_PRJEB10992</strain>
    </source>
</reference>
<keyword evidence="5" id="KW-1133">Transmembrane helix</keyword>
<feature type="compositionally biased region" description="Pro residues" evidence="4">
    <location>
        <begin position="26"/>
        <end position="37"/>
    </location>
</feature>
<keyword evidence="2 3" id="KW-0175">Coiled coil</keyword>
<accession>A0A7Z9DW77</accession>
<evidence type="ECO:0000256" key="4">
    <source>
        <dbReference type="SAM" id="MobiDB-lite"/>
    </source>
</evidence>
<dbReference type="InterPro" id="IPR050465">
    <property type="entry name" value="UPF0194_transport"/>
</dbReference>
<protein>
    <recommendedName>
        <fullName evidence="8">Membrane fusion protein biotin-lipoyl like domain-containing protein</fullName>
    </recommendedName>
</protein>
<name>A0A7Z9DW77_9CYAN</name>
<dbReference type="PANTHER" id="PTHR32347">
    <property type="entry name" value="EFFLUX SYSTEM COMPONENT YKNX-RELATED"/>
    <property type="match status" value="1"/>
</dbReference>
<feature type="coiled-coil region" evidence="3">
    <location>
        <begin position="342"/>
        <end position="376"/>
    </location>
</feature>
<sequence>MNNHPQNPSQPRLKVVPPVVQDTPVAKPPEAPSPVSQPAPKTSNSLIIWGIVVLGISGIAMIPVNPRLSGKTTITSTVGERQSITMPQAGVLMLSVRPNQVVNPGELLGTISSPELEKQIADTEQKLAEGKTVLSAAKQQLMIAQTKLEIAKTLEANARQYFDKRQAELNAAISEKGLPKIRGIQEEQEGIENEIVGIQYQINGMKDEILAIESEIEKVKINIQGLKKQLTKVEGELNRLKPLNEEGGLGTLALGEKEKEFEELKSQILQEEQQIKTHQQQINQKHNQILQIQELKAQKDQTIKAKSEQINEVAQLSQENLDQAQFQVQQRIAETVSSQKEVEAASIEILNQEKLVTQQEAELKRLQEQKQQLTLKATIAGTVTTPDLDLLNNRTLETGQKIFDLVNLSQLTGLVEIRQEDRDLIKSDSSVTFKPRQATLQEYPAKILSISPVIKSDESTQREVLNVKILINNIDEQLQPELKGEAHFQTSQMRVYQVIQREIFKLFPWWKL</sequence>
<dbReference type="RefSeq" id="WP_083619040.1">
    <property type="nucleotide sequence ID" value="NZ_LR734850.1"/>
</dbReference>
<evidence type="ECO:0000256" key="5">
    <source>
        <dbReference type="SAM" id="Phobius"/>
    </source>
</evidence>
<dbReference type="Gene3D" id="2.40.30.170">
    <property type="match status" value="1"/>
</dbReference>